<reference evidence="3 4" key="1">
    <citation type="journal article" date="2021" name="Int. J. Syst. Evol. Microbiol.">
        <title>Reticulibacter mediterranei gen. nov., sp. nov., within the new family Reticulibacteraceae fam. nov., and Ktedonospora formicarum gen. nov., sp. nov., Ktedonobacter robiniae sp. nov., Dictyobacter formicarum sp. nov. and Dictyobacter arantiisoli sp. nov., belonging to the class Ktedonobacteria.</title>
        <authorList>
            <person name="Yabe S."/>
            <person name="Zheng Y."/>
            <person name="Wang C.M."/>
            <person name="Sakai Y."/>
            <person name="Abe K."/>
            <person name="Yokota A."/>
            <person name="Donadio S."/>
            <person name="Cavaletti L."/>
            <person name="Monciardini P."/>
        </authorList>
    </citation>
    <scope>NUCLEOTIDE SEQUENCE [LARGE SCALE GENOMIC DNA]</scope>
    <source>
        <strain evidence="3 4">SOSP1-30</strain>
    </source>
</reference>
<dbReference type="Gene3D" id="3.40.50.1820">
    <property type="entry name" value="alpha/beta hydrolase"/>
    <property type="match status" value="1"/>
</dbReference>
<evidence type="ECO:0000313" key="3">
    <source>
        <dbReference type="EMBL" id="GHO52401.1"/>
    </source>
</evidence>
<dbReference type="Pfam" id="PF08530">
    <property type="entry name" value="PepX_C"/>
    <property type="match status" value="1"/>
</dbReference>
<dbReference type="PANTHER" id="PTHR43056">
    <property type="entry name" value="PEPTIDASE S9 PROLYL OLIGOPEPTIDASE"/>
    <property type="match status" value="1"/>
</dbReference>
<sequence length="592" mass="66283">MTQQAGHQVAIDFDVPAQMRDGTILRANVYRPAGEGKWPVLLTRLPYGKDLPIGSSLLDPLQVARRGYVVIVQDTRGRFTSGGEWNPMRFEAEDGYDTVEWASKLHYSNGIVGMFGISYFGFTQWAAMTQQPPALKAAVPVQTWNDPLNGVTFRGGALELGTAAQWQMSMGIDVLMRRYRGEADPRKLGAALYQLIHDIDALGTQGYASLPLSEFAPLKRNDVSPAFFDAFEYEMQRERVEYMTILGQHEKVMVPTFSIAGWYDIFLKDTIENFRIMREQGTTPEARQSKLLVGPWSHGGMMNPIGELNFGMGASAAFIDLKIDLVSLQVRWFDHYLKQVENGIESEAPIKLFVMGANTWRDEQEWPLARAVETRYYLHSAGHANTFAGDGTLSTTAPESEEPDNYIYDPANPVPTRGGALLMTPEYRSGPYDQRSIEQREDILVYSTPELEQDVEVTGPITVHLWATSSAPDTDFVARLVDVHPDGYAQNLTDGIIRARHRNFAQGEASSLIEPGKAYEYVIDLWATSNLFKQGHRIRVDITSSSFPRWDRNPNTGQPLGNDAEFQEAHQTILHDAEHPSHILLPIIPVSA</sequence>
<comment type="caution">
    <text evidence="3">The sequence shown here is derived from an EMBL/GenBank/DDBJ whole genome shotgun (WGS) entry which is preliminary data.</text>
</comment>
<dbReference type="NCBIfam" id="TIGR00976">
    <property type="entry name" value="CocE_NonD"/>
    <property type="match status" value="1"/>
</dbReference>
<keyword evidence="4" id="KW-1185">Reference proteome</keyword>
<dbReference type="Pfam" id="PF02129">
    <property type="entry name" value="Peptidase_S15"/>
    <property type="match status" value="1"/>
</dbReference>
<dbReference type="SMART" id="SM00939">
    <property type="entry name" value="PepX_C"/>
    <property type="match status" value="1"/>
</dbReference>
<dbReference type="InterPro" id="IPR050585">
    <property type="entry name" value="Xaa-Pro_dipeptidyl-ppase/CocE"/>
</dbReference>
<dbReference type="RefSeq" id="WP_201369312.1">
    <property type="nucleotide sequence ID" value="NZ_BNJG01000001.1"/>
</dbReference>
<protein>
    <submittedName>
        <fullName evidence="3">X-Pro dipeptidyl-peptidase</fullName>
    </submittedName>
</protein>
<dbReference type="PANTHER" id="PTHR43056:SF10">
    <property type="entry name" value="COCE_NOND FAMILY, PUTATIVE (AFU_ORTHOLOGUE AFUA_7G00600)-RELATED"/>
    <property type="match status" value="1"/>
</dbReference>
<dbReference type="SUPFAM" id="SSF53474">
    <property type="entry name" value="alpha/beta-Hydrolases"/>
    <property type="match status" value="1"/>
</dbReference>
<evidence type="ECO:0000256" key="1">
    <source>
        <dbReference type="ARBA" id="ARBA00022801"/>
    </source>
</evidence>
<dbReference type="InterPro" id="IPR008979">
    <property type="entry name" value="Galactose-bd-like_sf"/>
</dbReference>
<feature type="domain" description="Xaa-Pro dipeptidyl-peptidase C-terminal" evidence="2">
    <location>
        <begin position="330"/>
        <end position="584"/>
    </location>
</feature>
<dbReference type="Gene3D" id="1.10.3020.10">
    <property type="entry name" value="alpha-amino acid ester hydrolase ( Helical cap domain)"/>
    <property type="match status" value="1"/>
</dbReference>
<dbReference type="InterPro" id="IPR005674">
    <property type="entry name" value="CocE/Ser_esterase"/>
</dbReference>
<dbReference type="EMBL" id="BNJG01000001">
    <property type="protein sequence ID" value="GHO52401.1"/>
    <property type="molecule type" value="Genomic_DNA"/>
</dbReference>
<keyword evidence="1" id="KW-0378">Hydrolase</keyword>
<dbReference type="InterPro" id="IPR013736">
    <property type="entry name" value="Xaa-Pro_dipept_C"/>
</dbReference>
<dbReference type="Proteomes" id="UP000654345">
    <property type="component" value="Unassembled WGS sequence"/>
</dbReference>
<accession>A0ABQ3UI56</accession>
<gene>
    <name evidence="3" type="ORF">KSB_08760</name>
</gene>
<evidence type="ECO:0000313" key="4">
    <source>
        <dbReference type="Proteomes" id="UP000654345"/>
    </source>
</evidence>
<proteinExistence type="predicted"/>
<dbReference type="InterPro" id="IPR029058">
    <property type="entry name" value="AB_hydrolase_fold"/>
</dbReference>
<organism evidence="3 4">
    <name type="scientific">Ktedonobacter robiniae</name>
    <dbReference type="NCBI Taxonomy" id="2778365"/>
    <lineage>
        <taxon>Bacteria</taxon>
        <taxon>Bacillati</taxon>
        <taxon>Chloroflexota</taxon>
        <taxon>Ktedonobacteria</taxon>
        <taxon>Ktedonobacterales</taxon>
        <taxon>Ktedonobacteraceae</taxon>
        <taxon>Ktedonobacter</taxon>
    </lineage>
</organism>
<evidence type="ECO:0000259" key="2">
    <source>
        <dbReference type="SMART" id="SM00939"/>
    </source>
</evidence>
<dbReference type="InterPro" id="IPR000383">
    <property type="entry name" value="Xaa-Pro-like_dom"/>
</dbReference>
<name>A0ABQ3UI56_9CHLR</name>
<dbReference type="SUPFAM" id="SSF49785">
    <property type="entry name" value="Galactose-binding domain-like"/>
    <property type="match status" value="1"/>
</dbReference>
<dbReference type="Gene3D" id="2.60.120.260">
    <property type="entry name" value="Galactose-binding domain-like"/>
    <property type="match status" value="1"/>
</dbReference>